<evidence type="ECO:0000313" key="3">
    <source>
        <dbReference type="EMBL" id="KAD7479469.1"/>
    </source>
</evidence>
<organism evidence="3 4">
    <name type="scientific">Mikania micrantha</name>
    <name type="common">bitter vine</name>
    <dbReference type="NCBI Taxonomy" id="192012"/>
    <lineage>
        <taxon>Eukaryota</taxon>
        <taxon>Viridiplantae</taxon>
        <taxon>Streptophyta</taxon>
        <taxon>Embryophyta</taxon>
        <taxon>Tracheophyta</taxon>
        <taxon>Spermatophyta</taxon>
        <taxon>Magnoliopsida</taxon>
        <taxon>eudicotyledons</taxon>
        <taxon>Gunneridae</taxon>
        <taxon>Pentapetalae</taxon>
        <taxon>asterids</taxon>
        <taxon>campanulids</taxon>
        <taxon>Asterales</taxon>
        <taxon>Asteraceae</taxon>
        <taxon>Asteroideae</taxon>
        <taxon>Heliantheae alliance</taxon>
        <taxon>Eupatorieae</taxon>
        <taxon>Mikania</taxon>
    </lineage>
</organism>
<name>A0A5N6Q4F3_9ASTR</name>
<dbReference type="GO" id="GO:0070300">
    <property type="term" value="F:phosphatidic acid binding"/>
    <property type="evidence" value="ECO:0007669"/>
    <property type="project" value="InterPro"/>
</dbReference>
<feature type="compositionally biased region" description="Acidic residues" evidence="1">
    <location>
        <begin position="13"/>
        <end position="23"/>
    </location>
</feature>
<evidence type="ECO:0000313" key="2">
    <source>
        <dbReference type="EMBL" id="KAD0299848.1"/>
    </source>
</evidence>
<dbReference type="PANTHER" id="PTHR33971:SF1">
    <property type="entry name" value="OS02G0743600 PROTEIN"/>
    <property type="match status" value="1"/>
</dbReference>
<feature type="compositionally biased region" description="Polar residues" evidence="1">
    <location>
        <begin position="47"/>
        <end position="70"/>
    </location>
</feature>
<protein>
    <submittedName>
        <fullName evidence="3">Uncharacterized protein</fullName>
    </submittedName>
</protein>
<reference evidence="3 4" key="1">
    <citation type="submission" date="2019-05" db="EMBL/GenBank/DDBJ databases">
        <title>Mikania micrantha, genome provides insights into the molecular mechanism of rapid growth.</title>
        <authorList>
            <person name="Liu B."/>
        </authorList>
    </citation>
    <scope>NUCLEOTIDE SEQUENCE [LARGE SCALE GENOMIC DNA]</scope>
    <source>
        <strain evidence="3">NLD-2019</strain>
        <tissue evidence="3">Leaf</tissue>
    </source>
</reference>
<keyword evidence="4" id="KW-1185">Reference proteome</keyword>
<proteinExistence type="predicted"/>
<gene>
    <name evidence="3" type="ORF">E3N88_02605</name>
    <name evidence="2" type="ORF">E3N88_44488</name>
</gene>
<comment type="caution">
    <text evidence="3">The sequence shown here is derived from an EMBL/GenBank/DDBJ whole genome shotgun (WGS) entry which is preliminary data.</text>
</comment>
<evidence type="ECO:0000313" key="4">
    <source>
        <dbReference type="Proteomes" id="UP000326396"/>
    </source>
</evidence>
<sequence>MSYYPKGHRPESGDDVDDFDEYDPSPYGGGYDIILTYGPPIPPSDETCYTATSTSSSGFDYETSNYSSHAEPTAYCQEALDNEFKNYVRRKPHGSGVTHQPDPTPEYGSGYGRRTNYGEEQTEERYGGGRDDEYQRPSYGRRDDEDEGYGGHKKHGDDGSDEDDERKKHRHHTHRKHYDD</sequence>
<dbReference type="Proteomes" id="UP000326396">
    <property type="component" value="Linkage Group LG1"/>
</dbReference>
<dbReference type="PANTHER" id="PTHR33971">
    <property type="entry name" value="OS06G0232000 PROTEIN"/>
    <property type="match status" value="1"/>
</dbReference>
<feature type="compositionally biased region" description="Basic residues" evidence="1">
    <location>
        <begin position="167"/>
        <end position="180"/>
    </location>
</feature>
<dbReference type="OrthoDB" id="783250at2759"/>
<evidence type="ECO:0000256" key="1">
    <source>
        <dbReference type="SAM" id="MobiDB-lite"/>
    </source>
</evidence>
<dbReference type="EMBL" id="SZYD01001796">
    <property type="protein sequence ID" value="KAD0299848.1"/>
    <property type="molecule type" value="Genomic_DNA"/>
</dbReference>
<feature type="region of interest" description="Disordered" evidence="1">
    <location>
        <begin position="86"/>
        <end position="180"/>
    </location>
</feature>
<feature type="compositionally biased region" description="Basic and acidic residues" evidence="1">
    <location>
        <begin position="123"/>
        <end position="143"/>
    </location>
</feature>
<dbReference type="InterPro" id="IPR038943">
    <property type="entry name" value="PLDrp1-like"/>
</dbReference>
<dbReference type="AlphaFoldDB" id="A0A5N6Q4F3"/>
<accession>A0A5N6Q4F3</accession>
<feature type="region of interest" description="Disordered" evidence="1">
    <location>
        <begin position="1"/>
        <end position="70"/>
    </location>
</feature>
<dbReference type="EMBL" id="SZYD01000001">
    <property type="protein sequence ID" value="KAD7479469.1"/>
    <property type="molecule type" value="Genomic_DNA"/>
</dbReference>